<protein>
    <submittedName>
        <fullName evidence="4">NUDIX hydrolase</fullName>
    </submittedName>
</protein>
<dbReference type="RefSeq" id="WP_010849926.1">
    <property type="nucleotide sequence ID" value="NZ_HF570956.1"/>
</dbReference>
<evidence type="ECO:0000313" key="5">
    <source>
        <dbReference type="Proteomes" id="UP000013167"/>
    </source>
</evidence>
<feature type="domain" description="Nudix hydrolase" evidence="3">
    <location>
        <begin position="48"/>
        <end position="188"/>
    </location>
</feature>
<accession>N0E2W1</accession>
<dbReference type="PANTHER" id="PTHR11839:SF18">
    <property type="entry name" value="NUDIX HYDROLASE DOMAIN-CONTAINING PROTEIN"/>
    <property type="match status" value="1"/>
</dbReference>
<dbReference type="GO" id="GO:0019693">
    <property type="term" value="P:ribose phosphate metabolic process"/>
    <property type="evidence" value="ECO:0007669"/>
    <property type="project" value="TreeGrafter"/>
</dbReference>
<keyword evidence="5" id="KW-1185">Reference proteome</keyword>
<dbReference type="EMBL" id="CAIZ01000120">
    <property type="protein sequence ID" value="CCH70070.1"/>
    <property type="molecule type" value="Genomic_DNA"/>
</dbReference>
<evidence type="ECO:0000256" key="1">
    <source>
        <dbReference type="ARBA" id="ARBA00001946"/>
    </source>
</evidence>
<dbReference type="InterPro" id="IPR015797">
    <property type="entry name" value="NUDIX_hydrolase-like_dom_sf"/>
</dbReference>
<reference evidence="4 5" key="1">
    <citation type="journal article" date="2013" name="ISME J.">
        <title>A metabolic model for members of the genus Tetrasphaera involved in enhanced biological phosphorus removal.</title>
        <authorList>
            <person name="Kristiansen R."/>
            <person name="Nguyen H.T.T."/>
            <person name="Saunders A.M."/>
            <person name="Nielsen J.L."/>
            <person name="Wimmer R."/>
            <person name="Le V.Q."/>
            <person name="McIlroy S.J."/>
            <person name="Petrovski S."/>
            <person name="Seviour R.J."/>
            <person name="Calteau A."/>
            <person name="Nielsen K.L."/>
            <person name="Nielsen P.H."/>
        </authorList>
    </citation>
    <scope>NUCLEOTIDE SEQUENCE [LARGE SCALE GENOMIC DNA]</scope>
    <source>
        <strain evidence="4 5">Lp2</strain>
    </source>
</reference>
<dbReference type="GO" id="GO:0006753">
    <property type="term" value="P:nucleoside phosphate metabolic process"/>
    <property type="evidence" value="ECO:0007669"/>
    <property type="project" value="TreeGrafter"/>
</dbReference>
<evidence type="ECO:0000259" key="3">
    <source>
        <dbReference type="PROSITE" id="PS51462"/>
    </source>
</evidence>
<dbReference type="GO" id="GO:0005829">
    <property type="term" value="C:cytosol"/>
    <property type="evidence" value="ECO:0007669"/>
    <property type="project" value="TreeGrafter"/>
</dbReference>
<dbReference type="AlphaFoldDB" id="N0E2W1"/>
<dbReference type="OrthoDB" id="9806150at2"/>
<dbReference type="CDD" id="cd24158">
    <property type="entry name" value="NUDIX_ADPRase_Rv1700"/>
    <property type="match status" value="1"/>
</dbReference>
<dbReference type="PANTHER" id="PTHR11839">
    <property type="entry name" value="UDP/ADP-SUGAR PYROPHOSPHATASE"/>
    <property type="match status" value="1"/>
</dbReference>
<gene>
    <name evidence="4" type="ORF">BN10_500006</name>
</gene>
<dbReference type="SUPFAM" id="SSF55811">
    <property type="entry name" value="Nudix"/>
    <property type="match status" value="1"/>
</dbReference>
<dbReference type="GO" id="GO:0016787">
    <property type="term" value="F:hydrolase activity"/>
    <property type="evidence" value="ECO:0007669"/>
    <property type="project" value="UniProtKB-KW"/>
</dbReference>
<comment type="caution">
    <text evidence="4">The sequence shown here is derived from an EMBL/GenBank/DDBJ whole genome shotgun (WGS) entry which is preliminary data.</text>
</comment>
<comment type="cofactor">
    <cofactor evidence="1">
        <name>Mg(2+)</name>
        <dbReference type="ChEBI" id="CHEBI:18420"/>
    </cofactor>
</comment>
<evidence type="ECO:0000313" key="4">
    <source>
        <dbReference type="EMBL" id="CCH70070.1"/>
    </source>
</evidence>
<dbReference type="PROSITE" id="PS51462">
    <property type="entry name" value="NUDIX"/>
    <property type="match status" value="1"/>
</dbReference>
<name>N0E2W1_9MICO</name>
<evidence type="ECO:0000256" key="2">
    <source>
        <dbReference type="ARBA" id="ARBA00022801"/>
    </source>
</evidence>
<dbReference type="Proteomes" id="UP000013167">
    <property type="component" value="Unassembled WGS sequence"/>
</dbReference>
<organism evidence="4 5">
    <name type="scientific">Phycicoccus elongatus Lp2</name>
    <dbReference type="NCBI Taxonomy" id="1193181"/>
    <lineage>
        <taxon>Bacteria</taxon>
        <taxon>Bacillati</taxon>
        <taxon>Actinomycetota</taxon>
        <taxon>Actinomycetes</taxon>
        <taxon>Micrococcales</taxon>
        <taxon>Intrasporangiaceae</taxon>
        <taxon>Phycicoccus</taxon>
    </lineage>
</organism>
<keyword evidence="2 4" id="KW-0378">Hydrolase</keyword>
<dbReference type="eggNOG" id="COG0494">
    <property type="taxonomic scope" value="Bacteria"/>
</dbReference>
<dbReference type="HOGENOM" id="CLU_062658_5_0_11"/>
<proteinExistence type="predicted"/>
<dbReference type="Pfam" id="PF00293">
    <property type="entry name" value="NUDIX"/>
    <property type="match status" value="1"/>
</dbReference>
<dbReference type="Gene3D" id="3.90.79.10">
    <property type="entry name" value="Nucleoside Triphosphate Pyrophosphohydrolase"/>
    <property type="match status" value="1"/>
</dbReference>
<dbReference type="InterPro" id="IPR000086">
    <property type="entry name" value="NUDIX_hydrolase_dom"/>
</dbReference>
<dbReference type="STRING" id="1193181.BN10_500006"/>
<sequence>MTAGEALVDRRDPAPVQRGEIVHHGIVWDVAKESFSLPLAGELTREFVAHPGAVAVVALDEDDRVLLIQQYRHPIGTYEWELPAGLLDVPEEPPVECARRELLEEADLRARTWEPLGHHHSSPGGSSEVLHVYLARGLSEVPAAERHERDGEEAGMPTRWVPLEEVVDAIMAGAIHNGTLIVGILMAAEQRRRG</sequence>